<dbReference type="Pfam" id="PF03810">
    <property type="entry name" value="IBN_N"/>
    <property type="match status" value="1"/>
</dbReference>
<dbReference type="Pfam" id="PF03378">
    <property type="entry name" value="CAS_CSE1"/>
    <property type="match status" value="1"/>
</dbReference>
<evidence type="ECO:0000313" key="9">
    <source>
        <dbReference type="EMBL" id="KAJ3738925.1"/>
    </source>
</evidence>
<dbReference type="InterPro" id="IPR001494">
    <property type="entry name" value="Importin-beta_N"/>
</dbReference>
<evidence type="ECO:0000256" key="3">
    <source>
        <dbReference type="ARBA" id="ARBA00008669"/>
    </source>
</evidence>
<gene>
    <name evidence="9" type="ORF">DFH05DRAFT_1454474</name>
</gene>
<dbReference type="SUPFAM" id="SSF48371">
    <property type="entry name" value="ARM repeat"/>
    <property type="match status" value="1"/>
</dbReference>
<evidence type="ECO:0000256" key="5">
    <source>
        <dbReference type="ARBA" id="ARBA00022490"/>
    </source>
</evidence>
<proteinExistence type="inferred from homology"/>
<sequence>MSDLPDLLLASLAPTTRKQAEQSLAAYSEQQGFLTHLLRLVLDQSQNKSVRLSGSVYLKNVSKTRWEDDVQPIAEQDKAALRAELVPAMLALSGPADKSIRAQIAEAVSLIAELDFPARWDNLIDQLVASLSPTDYNVNIGVLQTGHSIFCHWRAHVRSDVLFTEINLVFSKFMTPFLQLFRQTASLLSQSGQSQDQYTLLAQTMVLLVDIYYDFTCQDLPPAIEDTHQEFFGASGGYFPFLMSWDPAELKGDSDDTTASLPSQIKTRILEVVELFIKLFPETLQTSNAVETFVQLVWSLVGSNRLPNVSDDMVVSQSLRFISTALRSGFYKSTIFSAPGIISTLIEGIVVPNTTLREHDIEQFEDDPLEYVRLDLAVSAAGTDTATRRQSAMDVLQTLVSTGYDAEATEIVGGWINKGLTEYQSNKEVNWKAKDTAIYLLTAVATRGVTTQQGVTSTNALVDVVKFFSDHVFQDLQAPPGSVHPILQVDAIRFLYTFRNQLTKPQLLSVLPLLIKHLDSDNYVTYTYAAITIDRILFIKQNGQLLFAQADIRDFAFDVLGVLLSKIERAGTAEKVAENDHLMKCVLRVILTARQSLTPSHEQILNRLVAILGVISKNPSNPKFDQYIFESLSALIRFVTAGSPATIQTFENVLFSPLTIILEQDIDQYVPYVFQILAQLLSLRPASQPSPAQYKALLPYILTPNTWVQQGSIPGLVKLLKTFLQRDAAQMLKEGQVVSALGVVQQRLIPSKNNDVYGFELMQAIMTFVDVSQIKQYIKTIMLIVLTRMQNSKTDKFVHLLARFVLFIMSTNKESLGPDYAIEIFESIQPRLWGQVLTNFMLPLVPKMPLKERKMTAIGMTRLLFESRLSIQEPSLYLYAIISHSYILHRPVALEALIKLFSEPQYLSQSKTEDDQGLSGITEIDFEEQTAGYQAAYSRLAASESAESEIDPVAYVGDPQQFLGEKFVAFGRTNGSSLQQLLSKGDPSVIQAFVGSLAAAGYTL</sequence>
<name>A0A9W8NQH2_9AGAR</name>
<dbReference type="PROSITE" id="PS50166">
    <property type="entry name" value="IMPORTIN_B_NT"/>
    <property type="match status" value="1"/>
</dbReference>
<dbReference type="SMART" id="SM00913">
    <property type="entry name" value="IBN_N"/>
    <property type="match status" value="1"/>
</dbReference>
<keyword evidence="7" id="KW-0539">Nucleus</keyword>
<evidence type="ECO:0000256" key="2">
    <source>
        <dbReference type="ARBA" id="ARBA00004496"/>
    </source>
</evidence>
<reference evidence="9 10" key="1">
    <citation type="journal article" date="2023" name="Proc. Natl. Acad. Sci. U.S.A.">
        <title>A global phylogenomic analysis of the shiitake genus Lentinula.</title>
        <authorList>
            <person name="Sierra-Patev S."/>
            <person name="Min B."/>
            <person name="Naranjo-Ortiz M."/>
            <person name="Looney B."/>
            <person name="Konkel Z."/>
            <person name="Slot J.C."/>
            <person name="Sakamoto Y."/>
            <person name="Steenwyk J.L."/>
            <person name="Rokas A."/>
            <person name="Carro J."/>
            <person name="Camarero S."/>
            <person name="Ferreira P."/>
            <person name="Molpeceres G."/>
            <person name="Ruiz-Duenas F.J."/>
            <person name="Serrano A."/>
            <person name="Henrissat B."/>
            <person name="Drula E."/>
            <person name="Hughes K.W."/>
            <person name="Mata J.L."/>
            <person name="Ishikawa N.K."/>
            <person name="Vargas-Isla R."/>
            <person name="Ushijima S."/>
            <person name="Smith C.A."/>
            <person name="Donoghue J."/>
            <person name="Ahrendt S."/>
            <person name="Andreopoulos W."/>
            <person name="He G."/>
            <person name="LaButti K."/>
            <person name="Lipzen A."/>
            <person name="Ng V."/>
            <person name="Riley R."/>
            <person name="Sandor L."/>
            <person name="Barry K."/>
            <person name="Martinez A.T."/>
            <person name="Xiao Y."/>
            <person name="Gibbons J.G."/>
            <person name="Terashima K."/>
            <person name="Grigoriev I.V."/>
            <person name="Hibbett D."/>
        </authorList>
    </citation>
    <scope>NUCLEOTIDE SEQUENCE [LARGE SCALE GENOMIC DNA]</scope>
    <source>
        <strain evidence="9 10">TFB7810</strain>
    </source>
</reference>
<dbReference type="InterPro" id="IPR016024">
    <property type="entry name" value="ARM-type_fold"/>
</dbReference>
<keyword evidence="10" id="KW-1185">Reference proteome</keyword>
<evidence type="ECO:0000256" key="6">
    <source>
        <dbReference type="ARBA" id="ARBA00022927"/>
    </source>
</evidence>
<dbReference type="GO" id="GO:0005829">
    <property type="term" value="C:cytosol"/>
    <property type="evidence" value="ECO:0007669"/>
    <property type="project" value="TreeGrafter"/>
</dbReference>
<keyword evidence="6" id="KW-0653">Protein transport</keyword>
<protein>
    <submittedName>
        <fullName evidence="9">Armadillo-type protein</fullName>
    </submittedName>
</protein>
<keyword evidence="5" id="KW-0963">Cytoplasm</keyword>
<keyword evidence="4" id="KW-0813">Transport</keyword>
<dbReference type="PANTHER" id="PTHR10997">
    <property type="entry name" value="IMPORTIN-7, 8, 11"/>
    <property type="match status" value="1"/>
</dbReference>
<feature type="domain" description="Importin N-terminal" evidence="8">
    <location>
        <begin position="20"/>
        <end position="91"/>
    </location>
</feature>
<dbReference type="InterPro" id="IPR005043">
    <property type="entry name" value="XPO2_C"/>
</dbReference>
<comment type="subcellular location">
    <subcellularLocation>
        <location evidence="2">Cytoplasm</location>
    </subcellularLocation>
    <subcellularLocation>
        <location evidence="1">Nucleus</location>
    </subcellularLocation>
</comment>
<dbReference type="GO" id="GO:0005049">
    <property type="term" value="F:nuclear export signal receptor activity"/>
    <property type="evidence" value="ECO:0007669"/>
    <property type="project" value="TreeGrafter"/>
</dbReference>
<dbReference type="PANTHER" id="PTHR10997:SF8">
    <property type="entry name" value="EXPORTIN-2"/>
    <property type="match status" value="1"/>
</dbReference>
<dbReference type="Gene3D" id="1.25.10.10">
    <property type="entry name" value="Leucine-rich Repeat Variant"/>
    <property type="match status" value="1"/>
</dbReference>
<dbReference type="InterPro" id="IPR013713">
    <property type="entry name" value="XPO2_central"/>
</dbReference>
<accession>A0A9W8NQH2</accession>
<dbReference type="GO" id="GO:0031267">
    <property type="term" value="F:small GTPase binding"/>
    <property type="evidence" value="ECO:0007669"/>
    <property type="project" value="InterPro"/>
</dbReference>
<dbReference type="EMBL" id="JANVFU010000021">
    <property type="protein sequence ID" value="KAJ3738925.1"/>
    <property type="molecule type" value="Genomic_DNA"/>
</dbReference>
<evidence type="ECO:0000256" key="7">
    <source>
        <dbReference type="ARBA" id="ARBA00023242"/>
    </source>
</evidence>
<comment type="similarity">
    <text evidence="3">Belongs to the XPO2/CSE1 family.</text>
</comment>
<dbReference type="GO" id="GO:0006606">
    <property type="term" value="P:protein import into nucleus"/>
    <property type="evidence" value="ECO:0007669"/>
    <property type="project" value="TreeGrafter"/>
</dbReference>
<dbReference type="AlphaFoldDB" id="A0A9W8NQH2"/>
<dbReference type="GO" id="GO:0005635">
    <property type="term" value="C:nuclear envelope"/>
    <property type="evidence" value="ECO:0007669"/>
    <property type="project" value="TreeGrafter"/>
</dbReference>
<dbReference type="GO" id="GO:0006611">
    <property type="term" value="P:protein export from nucleus"/>
    <property type="evidence" value="ECO:0007669"/>
    <property type="project" value="TreeGrafter"/>
</dbReference>
<organism evidence="9 10">
    <name type="scientific">Lentinula detonsa</name>
    <dbReference type="NCBI Taxonomy" id="2804962"/>
    <lineage>
        <taxon>Eukaryota</taxon>
        <taxon>Fungi</taxon>
        <taxon>Dikarya</taxon>
        <taxon>Basidiomycota</taxon>
        <taxon>Agaricomycotina</taxon>
        <taxon>Agaricomycetes</taxon>
        <taxon>Agaricomycetidae</taxon>
        <taxon>Agaricales</taxon>
        <taxon>Marasmiineae</taxon>
        <taxon>Omphalotaceae</taxon>
        <taxon>Lentinula</taxon>
    </lineage>
</organism>
<dbReference type="Proteomes" id="UP001142393">
    <property type="component" value="Unassembled WGS sequence"/>
</dbReference>
<dbReference type="Pfam" id="PF08506">
    <property type="entry name" value="Cse1"/>
    <property type="match status" value="1"/>
</dbReference>
<dbReference type="InterPro" id="IPR011989">
    <property type="entry name" value="ARM-like"/>
</dbReference>
<evidence type="ECO:0000313" key="10">
    <source>
        <dbReference type="Proteomes" id="UP001142393"/>
    </source>
</evidence>
<evidence type="ECO:0000256" key="4">
    <source>
        <dbReference type="ARBA" id="ARBA00022448"/>
    </source>
</evidence>
<evidence type="ECO:0000259" key="8">
    <source>
        <dbReference type="PROSITE" id="PS50166"/>
    </source>
</evidence>
<evidence type="ECO:0000256" key="1">
    <source>
        <dbReference type="ARBA" id="ARBA00004123"/>
    </source>
</evidence>
<comment type="caution">
    <text evidence="9">The sequence shown here is derived from an EMBL/GenBank/DDBJ whole genome shotgun (WGS) entry which is preliminary data.</text>
</comment>